<dbReference type="EC" id="2.1.1.80" evidence="5"/>
<evidence type="ECO:0000256" key="2">
    <source>
        <dbReference type="ARBA" id="ARBA00022603"/>
    </source>
</evidence>
<keyword evidence="2 5" id="KW-0489">Methyltransferase</keyword>
<dbReference type="GO" id="GO:0032259">
    <property type="term" value="P:methylation"/>
    <property type="evidence" value="ECO:0007669"/>
    <property type="project" value="UniProtKB-KW"/>
</dbReference>
<dbReference type="PANTHER" id="PTHR24422:SF26">
    <property type="entry name" value="CHEMOTAXIS PROTEIN METHYLTRANSFERASE"/>
    <property type="match status" value="1"/>
</dbReference>
<name>A0ABV6RVJ9_9GAMM</name>
<dbReference type="SMART" id="SM00138">
    <property type="entry name" value="MeTrc"/>
    <property type="match status" value="1"/>
</dbReference>
<evidence type="ECO:0000256" key="4">
    <source>
        <dbReference type="ARBA" id="ARBA00022691"/>
    </source>
</evidence>
<dbReference type="Gene3D" id="1.10.155.10">
    <property type="entry name" value="Chemotaxis receptor methyltransferase CheR, N-terminal domain"/>
    <property type="match status" value="1"/>
</dbReference>
<dbReference type="InterPro" id="IPR036804">
    <property type="entry name" value="CheR_N_sf"/>
</dbReference>
<dbReference type="InterPro" id="IPR022642">
    <property type="entry name" value="CheR_C"/>
</dbReference>
<dbReference type="PANTHER" id="PTHR24422">
    <property type="entry name" value="CHEMOTAXIS PROTEIN METHYLTRANSFERASE"/>
    <property type="match status" value="1"/>
</dbReference>
<dbReference type="InterPro" id="IPR022641">
    <property type="entry name" value="CheR_N"/>
</dbReference>
<evidence type="ECO:0000256" key="3">
    <source>
        <dbReference type="ARBA" id="ARBA00022679"/>
    </source>
</evidence>
<comment type="catalytic activity">
    <reaction evidence="1 5">
        <text>L-glutamyl-[protein] + S-adenosyl-L-methionine = [protein]-L-glutamate 5-O-methyl ester + S-adenosyl-L-homocysteine</text>
        <dbReference type="Rhea" id="RHEA:24452"/>
        <dbReference type="Rhea" id="RHEA-COMP:10208"/>
        <dbReference type="Rhea" id="RHEA-COMP:10311"/>
        <dbReference type="ChEBI" id="CHEBI:29973"/>
        <dbReference type="ChEBI" id="CHEBI:57856"/>
        <dbReference type="ChEBI" id="CHEBI:59789"/>
        <dbReference type="ChEBI" id="CHEBI:82795"/>
        <dbReference type="EC" id="2.1.1.80"/>
    </reaction>
</comment>
<dbReference type="Gene3D" id="3.40.50.150">
    <property type="entry name" value="Vaccinia Virus protein VP39"/>
    <property type="match status" value="1"/>
</dbReference>
<reference evidence="7 8" key="1">
    <citation type="submission" date="2024-09" db="EMBL/GenBank/DDBJ databases">
        <authorList>
            <person name="Sun Q."/>
            <person name="Mori K."/>
        </authorList>
    </citation>
    <scope>NUCLEOTIDE SEQUENCE [LARGE SCALE GENOMIC DNA]</scope>
    <source>
        <strain evidence="7 8">KCTC 23076</strain>
    </source>
</reference>
<dbReference type="PRINTS" id="PR00996">
    <property type="entry name" value="CHERMTFRASE"/>
</dbReference>
<protein>
    <recommendedName>
        <fullName evidence="5">Chemotaxis protein methyltransferase</fullName>
        <ecNumber evidence="5">2.1.1.80</ecNumber>
    </recommendedName>
</protein>
<comment type="function">
    <text evidence="5">Methylation of the membrane-bound methyl-accepting chemotaxis proteins (MCP) to form gamma-glutamyl methyl ester residues in MCP.</text>
</comment>
<dbReference type="Pfam" id="PF01739">
    <property type="entry name" value="CheR"/>
    <property type="match status" value="1"/>
</dbReference>
<keyword evidence="8" id="KW-1185">Reference proteome</keyword>
<dbReference type="InterPro" id="IPR000780">
    <property type="entry name" value="CheR_MeTrfase"/>
</dbReference>
<comment type="caution">
    <text evidence="7">The sequence shown here is derived from an EMBL/GenBank/DDBJ whole genome shotgun (WGS) entry which is preliminary data.</text>
</comment>
<dbReference type="PIRSF" id="PIRSF000410">
    <property type="entry name" value="CheR"/>
    <property type="match status" value="1"/>
</dbReference>
<gene>
    <name evidence="7" type="ORF">ACFFGH_19065</name>
</gene>
<accession>A0ABV6RVJ9</accession>
<evidence type="ECO:0000259" key="6">
    <source>
        <dbReference type="PROSITE" id="PS50123"/>
    </source>
</evidence>
<dbReference type="CDD" id="cd02440">
    <property type="entry name" value="AdoMet_MTases"/>
    <property type="match status" value="1"/>
</dbReference>
<feature type="domain" description="CheR-type methyltransferase" evidence="6">
    <location>
        <begin position="11"/>
        <end position="277"/>
    </location>
</feature>
<dbReference type="Proteomes" id="UP001589896">
    <property type="component" value="Unassembled WGS sequence"/>
</dbReference>
<keyword evidence="3 5" id="KW-0808">Transferase</keyword>
<dbReference type="InterPro" id="IPR050903">
    <property type="entry name" value="Bact_Chemotaxis_MeTrfase"/>
</dbReference>
<organism evidence="7 8">
    <name type="scientific">Lysobacter korlensis</name>
    <dbReference type="NCBI Taxonomy" id="553636"/>
    <lineage>
        <taxon>Bacteria</taxon>
        <taxon>Pseudomonadati</taxon>
        <taxon>Pseudomonadota</taxon>
        <taxon>Gammaproteobacteria</taxon>
        <taxon>Lysobacterales</taxon>
        <taxon>Lysobacteraceae</taxon>
        <taxon>Lysobacter</taxon>
    </lineage>
</organism>
<dbReference type="PROSITE" id="PS50123">
    <property type="entry name" value="CHER"/>
    <property type="match status" value="1"/>
</dbReference>
<sequence>MTAVASRVTHAANGGPPITAPEFDALSRWLYDNAGIHMTPAKQPLVTSRLSRRLRDLELGTFTEYLRRLGSDSEERQVALDLLTTNETYFFREPRHFQFLKALLPQLPAQPPVRIWSAACSSGEEPYSIAMTLSEVLPHRPWEVLGTDISRRVLEAARTGHYKLERARDIPPALLSRYCLKGTGPQTGTLLVSRTLRSRVKFEPVNLNAPLPDFGTFDVIFLRNVMIYFDEPTKREVIARMLPLLRPDGHFIIGHSESLNGITTALRPLAPSIYRRV</sequence>
<keyword evidence="4 5" id="KW-0949">S-adenosyl-L-methionine</keyword>
<dbReference type="InterPro" id="IPR026024">
    <property type="entry name" value="Chemotaxis_MeTrfase_CheR"/>
</dbReference>
<evidence type="ECO:0000256" key="5">
    <source>
        <dbReference type="PIRNR" id="PIRNR000410"/>
    </source>
</evidence>
<dbReference type="SUPFAM" id="SSF53335">
    <property type="entry name" value="S-adenosyl-L-methionine-dependent methyltransferases"/>
    <property type="match status" value="1"/>
</dbReference>
<evidence type="ECO:0000313" key="8">
    <source>
        <dbReference type="Proteomes" id="UP001589896"/>
    </source>
</evidence>
<evidence type="ECO:0000313" key="7">
    <source>
        <dbReference type="EMBL" id="MFC0679943.1"/>
    </source>
</evidence>
<dbReference type="EMBL" id="JBHLTG010000004">
    <property type="protein sequence ID" value="MFC0679943.1"/>
    <property type="molecule type" value="Genomic_DNA"/>
</dbReference>
<dbReference type="SUPFAM" id="SSF47757">
    <property type="entry name" value="Chemotaxis receptor methyltransferase CheR, N-terminal domain"/>
    <property type="match status" value="1"/>
</dbReference>
<proteinExistence type="predicted"/>
<evidence type="ECO:0000256" key="1">
    <source>
        <dbReference type="ARBA" id="ARBA00001541"/>
    </source>
</evidence>
<dbReference type="Pfam" id="PF03705">
    <property type="entry name" value="CheR_N"/>
    <property type="match status" value="1"/>
</dbReference>
<dbReference type="InterPro" id="IPR029063">
    <property type="entry name" value="SAM-dependent_MTases_sf"/>
</dbReference>
<dbReference type="GO" id="GO:0008168">
    <property type="term" value="F:methyltransferase activity"/>
    <property type="evidence" value="ECO:0007669"/>
    <property type="project" value="UniProtKB-KW"/>
</dbReference>
<dbReference type="RefSeq" id="WP_386671169.1">
    <property type="nucleotide sequence ID" value="NZ_JBHLTG010000004.1"/>
</dbReference>